<dbReference type="EMBL" id="JBBNAG010000002">
    <property type="protein sequence ID" value="KAK9157303.1"/>
    <property type="molecule type" value="Genomic_DNA"/>
</dbReference>
<name>A0AAP0KRC4_9MAGN</name>
<evidence type="ECO:0000313" key="2">
    <source>
        <dbReference type="EMBL" id="KAK9157303.1"/>
    </source>
</evidence>
<dbReference type="Proteomes" id="UP001419268">
    <property type="component" value="Unassembled WGS sequence"/>
</dbReference>
<gene>
    <name evidence="2" type="ORF">Scep_003877</name>
</gene>
<accession>A0AAP0KRC4</accession>
<reference evidence="2 3" key="1">
    <citation type="submission" date="2024-01" db="EMBL/GenBank/DDBJ databases">
        <title>Genome assemblies of Stephania.</title>
        <authorList>
            <person name="Yang L."/>
        </authorList>
    </citation>
    <scope>NUCLEOTIDE SEQUENCE [LARGE SCALE GENOMIC DNA]</scope>
    <source>
        <strain evidence="2">JXDWG</strain>
        <tissue evidence="2">Leaf</tissue>
    </source>
</reference>
<organism evidence="2 3">
    <name type="scientific">Stephania cephalantha</name>
    <dbReference type="NCBI Taxonomy" id="152367"/>
    <lineage>
        <taxon>Eukaryota</taxon>
        <taxon>Viridiplantae</taxon>
        <taxon>Streptophyta</taxon>
        <taxon>Embryophyta</taxon>
        <taxon>Tracheophyta</taxon>
        <taxon>Spermatophyta</taxon>
        <taxon>Magnoliopsida</taxon>
        <taxon>Ranunculales</taxon>
        <taxon>Menispermaceae</taxon>
        <taxon>Menispermoideae</taxon>
        <taxon>Cissampelideae</taxon>
        <taxon>Stephania</taxon>
    </lineage>
</organism>
<proteinExistence type="predicted"/>
<keyword evidence="3" id="KW-1185">Reference proteome</keyword>
<dbReference type="AlphaFoldDB" id="A0AAP0KRC4"/>
<protein>
    <submittedName>
        <fullName evidence="2">Uncharacterized protein</fullName>
    </submittedName>
</protein>
<feature type="signal peptide" evidence="1">
    <location>
        <begin position="1"/>
        <end position="26"/>
    </location>
</feature>
<feature type="chain" id="PRO_5042902071" evidence="1">
    <location>
        <begin position="27"/>
        <end position="69"/>
    </location>
</feature>
<sequence>MALILSKLALLLALILFVMGPSTSEAQELALNPDRNLRARLFLCIDEGRVAEGGLVNCWNLPVRASLMH</sequence>
<evidence type="ECO:0000313" key="3">
    <source>
        <dbReference type="Proteomes" id="UP001419268"/>
    </source>
</evidence>
<evidence type="ECO:0000256" key="1">
    <source>
        <dbReference type="SAM" id="SignalP"/>
    </source>
</evidence>
<keyword evidence="1" id="KW-0732">Signal</keyword>
<comment type="caution">
    <text evidence="2">The sequence shown here is derived from an EMBL/GenBank/DDBJ whole genome shotgun (WGS) entry which is preliminary data.</text>
</comment>